<protein>
    <submittedName>
        <fullName evidence="2">Uncharacterized protein</fullName>
    </submittedName>
</protein>
<organism evidence="2 3">
    <name type="scientific">Candidatus Magasanikbacteria bacterium RIFOXYD1_FULL_40_23</name>
    <dbReference type="NCBI Taxonomy" id="1798705"/>
    <lineage>
        <taxon>Bacteria</taxon>
        <taxon>Candidatus Magasanikiibacteriota</taxon>
    </lineage>
</organism>
<dbReference type="Proteomes" id="UP000176634">
    <property type="component" value="Unassembled WGS sequence"/>
</dbReference>
<evidence type="ECO:0000313" key="3">
    <source>
        <dbReference type="Proteomes" id="UP000176634"/>
    </source>
</evidence>
<gene>
    <name evidence="2" type="ORF">A2563_04895</name>
</gene>
<feature type="region of interest" description="Disordered" evidence="1">
    <location>
        <begin position="1"/>
        <end position="24"/>
    </location>
</feature>
<sequence>MLEKFFGRGGKENSKNPAQEGVELGEMVGEVHSTDIKKRYDKVCKESRLYFKDLGIVEGDKIEFRFDNGNMAEGVIESFGSLHTYLYNPESDFIASARVEGRSFTIYPKDLKTGRAKRI</sequence>
<dbReference type="EMBL" id="MFRA01000006">
    <property type="protein sequence ID" value="OGH92293.1"/>
    <property type="molecule type" value="Genomic_DNA"/>
</dbReference>
<reference evidence="2 3" key="1">
    <citation type="journal article" date="2016" name="Nat. Commun.">
        <title>Thousands of microbial genomes shed light on interconnected biogeochemical processes in an aquifer system.</title>
        <authorList>
            <person name="Anantharaman K."/>
            <person name="Brown C.T."/>
            <person name="Hug L.A."/>
            <person name="Sharon I."/>
            <person name="Castelle C.J."/>
            <person name="Probst A.J."/>
            <person name="Thomas B.C."/>
            <person name="Singh A."/>
            <person name="Wilkins M.J."/>
            <person name="Karaoz U."/>
            <person name="Brodie E.L."/>
            <person name="Williams K.H."/>
            <person name="Hubbard S.S."/>
            <person name="Banfield J.F."/>
        </authorList>
    </citation>
    <scope>NUCLEOTIDE SEQUENCE [LARGE SCALE GENOMIC DNA]</scope>
</reference>
<comment type="caution">
    <text evidence="2">The sequence shown here is derived from an EMBL/GenBank/DDBJ whole genome shotgun (WGS) entry which is preliminary data.</text>
</comment>
<accession>A0A1F6P8J9</accession>
<evidence type="ECO:0000256" key="1">
    <source>
        <dbReference type="SAM" id="MobiDB-lite"/>
    </source>
</evidence>
<name>A0A1F6P8J9_9BACT</name>
<dbReference type="AlphaFoldDB" id="A0A1F6P8J9"/>
<feature type="compositionally biased region" description="Basic and acidic residues" evidence="1">
    <location>
        <begin position="1"/>
        <end position="14"/>
    </location>
</feature>
<proteinExistence type="predicted"/>
<dbReference type="STRING" id="1798705.A2563_04895"/>
<evidence type="ECO:0000313" key="2">
    <source>
        <dbReference type="EMBL" id="OGH92293.1"/>
    </source>
</evidence>